<dbReference type="Proteomes" id="UP000524462">
    <property type="component" value="Unassembled WGS sequence"/>
</dbReference>
<dbReference type="GO" id="GO:0080120">
    <property type="term" value="P:CAAX-box protein maturation"/>
    <property type="evidence" value="ECO:0007669"/>
    <property type="project" value="UniProtKB-ARBA"/>
</dbReference>
<feature type="transmembrane region" description="Helical" evidence="2">
    <location>
        <begin position="41"/>
        <end position="63"/>
    </location>
</feature>
<evidence type="ECO:0000256" key="2">
    <source>
        <dbReference type="SAM" id="Phobius"/>
    </source>
</evidence>
<dbReference type="GO" id="GO:0008237">
    <property type="term" value="F:metallopeptidase activity"/>
    <property type="evidence" value="ECO:0007669"/>
    <property type="project" value="UniProtKB-KW"/>
</dbReference>
<dbReference type="AlphaFoldDB" id="A0A4V0GYH7"/>
<protein>
    <submittedName>
        <fullName evidence="5">CAAX amino terminal protease family protein</fullName>
    </submittedName>
    <submittedName>
        <fullName evidence="4">CPBP family intramembrane metalloprotease</fullName>
    </submittedName>
</protein>
<feature type="transmembrane region" description="Helical" evidence="2">
    <location>
        <begin position="138"/>
        <end position="162"/>
    </location>
</feature>
<dbReference type="GO" id="GO:0006508">
    <property type="term" value="P:proteolysis"/>
    <property type="evidence" value="ECO:0007669"/>
    <property type="project" value="UniProtKB-KW"/>
</dbReference>
<dbReference type="EMBL" id="JACEGE010000020">
    <property type="protein sequence ID" value="MBA2796206.1"/>
    <property type="molecule type" value="Genomic_DNA"/>
</dbReference>
<accession>A0A4V0GYH7</accession>
<evidence type="ECO:0000313" key="6">
    <source>
        <dbReference type="Proteomes" id="UP000306241"/>
    </source>
</evidence>
<comment type="similarity">
    <text evidence="1">Belongs to the UPF0177 family.</text>
</comment>
<name>A0A4V0GYH7_STRPO</name>
<keyword evidence="2" id="KW-0812">Transmembrane</keyword>
<dbReference type="Pfam" id="PF02517">
    <property type="entry name" value="Rce1-like"/>
    <property type="match status" value="1"/>
</dbReference>
<dbReference type="GO" id="GO:0004175">
    <property type="term" value="F:endopeptidase activity"/>
    <property type="evidence" value="ECO:0007669"/>
    <property type="project" value="UniProtKB-ARBA"/>
</dbReference>
<reference evidence="4 7" key="2">
    <citation type="submission" date="2020-07" db="EMBL/GenBank/DDBJ databases">
        <title>Molecular and genomic characterization of Streptococcus porcinus isolated from diseased swine in Brazil.</title>
        <authorList>
            <person name="Moreno L.Z."/>
            <person name="Matajira C.E.C."/>
            <person name="Poor A.P."/>
            <person name="Dutra M.C."/>
            <person name="Moreno A.M."/>
        </authorList>
    </citation>
    <scope>NUCLEOTIDE SEQUENCE [LARGE SCALE GENOMIC DNA]</scope>
    <source>
        <strain evidence="4 7">SP0816-2</strain>
    </source>
</reference>
<dbReference type="RefSeq" id="WP_003082974.1">
    <property type="nucleotide sequence ID" value="NZ_CP070237.1"/>
</dbReference>
<keyword evidence="4" id="KW-0482">Metalloprotease</keyword>
<gene>
    <name evidence="4" type="ORF">H1B29_06895</name>
    <name evidence="5" type="ORF">NCTC10924_00279</name>
</gene>
<feature type="transmembrane region" description="Helical" evidence="2">
    <location>
        <begin position="174"/>
        <end position="190"/>
    </location>
</feature>
<keyword evidence="4" id="KW-0378">Hydrolase</keyword>
<keyword evidence="5" id="KW-0645">Protease</keyword>
<evidence type="ECO:0000259" key="3">
    <source>
        <dbReference type="Pfam" id="PF02517"/>
    </source>
</evidence>
<dbReference type="OrthoDB" id="1911361at2"/>
<evidence type="ECO:0000313" key="5">
    <source>
        <dbReference type="EMBL" id="VTT41691.1"/>
    </source>
</evidence>
<proteinExistence type="inferred from homology"/>
<keyword evidence="2" id="KW-0472">Membrane</keyword>
<evidence type="ECO:0000313" key="7">
    <source>
        <dbReference type="Proteomes" id="UP000524462"/>
    </source>
</evidence>
<feature type="domain" description="CAAX prenyl protease 2/Lysostaphin resistance protein A-like" evidence="3">
    <location>
        <begin position="121"/>
        <end position="206"/>
    </location>
</feature>
<dbReference type="InterPro" id="IPR003675">
    <property type="entry name" value="Rce1/LyrA-like_dom"/>
</dbReference>
<reference evidence="5 6" key="1">
    <citation type="submission" date="2019-05" db="EMBL/GenBank/DDBJ databases">
        <authorList>
            <consortium name="Pathogen Informatics"/>
        </authorList>
    </citation>
    <scope>NUCLEOTIDE SEQUENCE [LARGE SCALE GENOMIC DNA]</scope>
    <source>
        <strain evidence="5 6">NCTC10924</strain>
    </source>
</reference>
<evidence type="ECO:0000256" key="1">
    <source>
        <dbReference type="ARBA" id="ARBA00009067"/>
    </source>
</evidence>
<sequence>MPLSIQCLSFCFLLVTCCPLIPMQAIFGKGMGKYHFNLVPFLRATLVYYIFALGGIFLLSPQLKLPLEDIKGKTLLTGLILSTLVLLIEVAFLHGLHCWQKRQWIPLNLSFVGTTQKWSEIFYPLLIAFCEEMTYRFLWFQILLFQWHMPILVVLLISSFCYALNHLLMGKSIFYAKLLTGLIYGSIYYITGQLWLVVMAHVGGNLLVECLSRLQTKVKKVVK</sequence>
<dbReference type="EMBL" id="LR594052">
    <property type="protein sequence ID" value="VTT41691.1"/>
    <property type="molecule type" value="Genomic_DNA"/>
</dbReference>
<feature type="transmembrane region" description="Helical" evidence="2">
    <location>
        <begin position="75"/>
        <end position="96"/>
    </location>
</feature>
<dbReference type="Proteomes" id="UP000306241">
    <property type="component" value="Chromosome"/>
</dbReference>
<keyword evidence="2" id="KW-1133">Transmembrane helix</keyword>
<evidence type="ECO:0000313" key="4">
    <source>
        <dbReference type="EMBL" id="MBA2796206.1"/>
    </source>
</evidence>
<organism evidence="5 6">
    <name type="scientific">Streptococcus porcinus</name>
    <dbReference type="NCBI Taxonomy" id="1340"/>
    <lineage>
        <taxon>Bacteria</taxon>
        <taxon>Bacillati</taxon>
        <taxon>Bacillota</taxon>
        <taxon>Bacilli</taxon>
        <taxon>Lactobacillales</taxon>
        <taxon>Streptococcaceae</taxon>
        <taxon>Streptococcus</taxon>
    </lineage>
</organism>